<dbReference type="Gene3D" id="3.90.660.10">
    <property type="match status" value="1"/>
</dbReference>
<evidence type="ECO:0000259" key="1">
    <source>
        <dbReference type="Pfam" id="PF01593"/>
    </source>
</evidence>
<dbReference type="STRING" id="44941.A0A397TRB2"/>
<gene>
    <name evidence="2" type="ORF">C2G38_1421698</name>
</gene>
<feature type="domain" description="Amine oxidase" evidence="1">
    <location>
        <begin position="1"/>
        <end position="174"/>
    </location>
</feature>
<name>A0A397TRB2_9GLOM</name>
<evidence type="ECO:0000313" key="3">
    <source>
        <dbReference type="Proteomes" id="UP000266673"/>
    </source>
</evidence>
<dbReference type="SUPFAM" id="SSF51905">
    <property type="entry name" value="FAD/NAD(P)-binding domain"/>
    <property type="match status" value="1"/>
</dbReference>
<dbReference type="InterPro" id="IPR036188">
    <property type="entry name" value="FAD/NAD-bd_sf"/>
</dbReference>
<organism evidence="2 3">
    <name type="scientific">Gigaspora rosea</name>
    <dbReference type="NCBI Taxonomy" id="44941"/>
    <lineage>
        <taxon>Eukaryota</taxon>
        <taxon>Fungi</taxon>
        <taxon>Fungi incertae sedis</taxon>
        <taxon>Mucoromycota</taxon>
        <taxon>Glomeromycotina</taxon>
        <taxon>Glomeromycetes</taxon>
        <taxon>Diversisporales</taxon>
        <taxon>Gigasporaceae</taxon>
        <taxon>Gigaspora</taxon>
    </lineage>
</organism>
<keyword evidence="3" id="KW-1185">Reference proteome</keyword>
<sequence>IFLQFKSRFWEKSPLETGGLQTTSNVGIVGGSSSTDLPVRTVVYPSYYQGLPKDGPGVLLASYTWENDAIKYSPFTEEECFELALNDIVTLHGEIARKEWIPGKENNKAHYWQNDKTVVGGAYAKYGVGQVKNLMVAMMRSEDFIHWAGEHTDIHNAWILGALNSAVRVVKEILQENSMNDKWLKLKNSRLLKYWNGNLDAFKGY</sequence>
<dbReference type="InterPro" id="IPR002937">
    <property type="entry name" value="Amino_oxidase"/>
</dbReference>
<dbReference type="Proteomes" id="UP000266673">
    <property type="component" value="Unassembled WGS sequence"/>
</dbReference>
<dbReference type="SUPFAM" id="SSF54373">
    <property type="entry name" value="FAD-linked reductases, C-terminal domain"/>
    <property type="match status" value="1"/>
</dbReference>
<dbReference type="Pfam" id="PF01593">
    <property type="entry name" value="Amino_oxidase"/>
    <property type="match status" value="1"/>
</dbReference>
<proteinExistence type="predicted"/>
<comment type="caution">
    <text evidence="2">The sequence shown here is derived from an EMBL/GenBank/DDBJ whole genome shotgun (WGS) entry which is preliminary data.</text>
</comment>
<dbReference type="EMBL" id="QKWP01005970">
    <property type="protein sequence ID" value="RIA99959.1"/>
    <property type="molecule type" value="Genomic_DNA"/>
</dbReference>
<dbReference type="Gene3D" id="1.10.10.1620">
    <property type="match status" value="1"/>
</dbReference>
<dbReference type="GO" id="GO:0016491">
    <property type="term" value="F:oxidoreductase activity"/>
    <property type="evidence" value="ECO:0007669"/>
    <property type="project" value="InterPro"/>
</dbReference>
<protein>
    <recommendedName>
        <fullName evidence="1">Amine oxidase domain-containing protein</fullName>
    </recommendedName>
</protein>
<dbReference type="OrthoDB" id="7777654at2759"/>
<accession>A0A397TRB2</accession>
<reference evidence="2 3" key="1">
    <citation type="submission" date="2018-06" db="EMBL/GenBank/DDBJ databases">
        <title>Comparative genomics reveals the genomic features of Rhizophagus irregularis, R. cerebriforme, R. diaphanum and Gigaspora rosea, and their symbiotic lifestyle signature.</title>
        <authorList>
            <person name="Morin E."/>
            <person name="San Clemente H."/>
            <person name="Chen E.C.H."/>
            <person name="De La Providencia I."/>
            <person name="Hainaut M."/>
            <person name="Kuo A."/>
            <person name="Kohler A."/>
            <person name="Murat C."/>
            <person name="Tang N."/>
            <person name="Roy S."/>
            <person name="Loubradou J."/>
            <person name="Henrissat B."/>
            <person name="Grigoriev I.V."/>
            <person name="Corradi N."/>
            <person name="Roux C."/>
            <person name="Martin F.M."/>
        </authorList>
    </citation>
    <scope>NUCLEOTIDE SEQUENCE [LARGE SCALE GENOMIC DNA]</scope>
    <source>
        <strain evidence="2 3">DAOM 194757</strain>
    </source>
</reference>
<feature type="non-terminal residue" evidence="2">
    <location>
        <position position="1"/>
    </location>
</feature>
<evidence type="ECO:0000313" key="2">
    <source>
        <dbReference type="EMBL" id="RIA99959.1"/>
    </source>
</evidence>
<dbReference type="AlphaFoldDB" id="A0A397TRB2"/>